<dbReference type="GO" id="GO:0007005">
    <property type="term" value="P:mitochondrion organization"/>
    <property type="evidence" value="ECO:0007669"/>
    <property type="project" value="InterPro"/>
</dbReference>
<dbReference type="Ensembl" id="ENSONIT00000003906.2">
    <property type="protein sequence ID" value="ENSONIP00000003905.2"/>
    <property type="gene ID" value="ENSONIG00000003116.2"/>
</dbReference>
<dbReference type="GO" id="GO:0045202">
    <property type="term" value="C:synapse"/>
    <property type="evidence" value="ECO:0007669"/>
    <property type="project" value="GOC"/>
</dbReference>
<feature type="compositionally biased region" description="Acidic residues" evidence="2">
    <location>
        <begin position="118"/>
        <end position="136"/>
    </location>
</feature>
<dbReference type="InterPro" id="IPR033545">
    <property type="entry name" value="CEP89"/>
</dbReference>
<reference evidence="3" key="2">
    <citation type="submission" date="2025-08" db="UniProtKB">
        <authorList>
            <consortium name="Ensembl"/>
        </authorList>
    </citation>
    <scope>IDENTIFICATION</scope>
</reference>
<dbReference type="GeneTree" id="ENSGT00940000166619"/>
<dbReference type="Proteomes" id="UP000005207">
    <property type="component" value="Linkage group LG1"/>
</dbReference>
<reference evidence="3" key="3">
    <citation type="submission" date="2025-09" db="UniProtKB">
        <authorList>
            <consortium name="Ensembl"/>
        </authorList>
    </citation>
    <scope>IDENTIFICATION</scope>
</reference>
<feature type="coiled-coil region" evidence="1">
    <location>
        <begin position="290"/>
        <end position="413"/>
    </location>
</feature>
<keyword evidence="4" id="KW-1185">Reference proteome</keyword>
<dbReference type="InParanoid" id="I3J4W5"/>
<dbReference type="GO" id="GO:0007268">
    <property type="term" value="P:chemical synaptic transmission"/>
    <property type="evidence" value="ECO:0007669"/>
    <property type="project" value="InterPro"/>
</dbReference>
<dbReference type="GO" id="GO:0005814">
    <property type="term" value="C:centriole"/>
    <property type="evidence" value="ECO:0007669"/>
    <property type="project" value="InterPro"/>
</dbReference>
<dbReference type="eggNOG" id="ENOG502QWK8">
    <property type="taxonomic scope" value="Eukaryota"/>
</dbReference>
<dbReference type="AlphaFoldDB" id="I3J4W5"/>
<dbReference type="PANTHER" id="PTHR36170">
    <property type="entry name" value="CENTROSOMAL PROTEIN OF 89 KDA"/>
    <property type="match status" value="1"/>
</dbReference>
<feature type="coiled-coil region" evidence="1">
    <location>
        <begin position="188"/>
        <end position="234"/>
    </location>
</feature>
<accession>I3J4W5</accession>
<feature type="compositionally biased region" description="Pro residues" evidence="2">
    <location>
        <begin position="31"/>
        <end position="46"/>
    </location>
</feature>
<dbReference type="STRING" id="8128.ENSONIP00000003905"/>
<dbReference type="GO" id="GO:0097539">
    <property type="term" value="C:ciliary transition fiber"/>
    <property type="evidence" value="ECO:0007669"/>
    <property type="project" value="TreeGrafter"/>
</dbReference>
<gene>
    <name evidence="3" type="primary">cep89</name>
</gene>
<evidence type="ECO:0000256" key="2">
    <source>
        <dbReference type="SAM" id="MobiDB-lite"/>
    </source>
</evidence>
<dbReference type="GO" id="GO:0060271">
    <property type="term" value="P:cilium assembly"/>
    <property type="evidence" value="ECO:0007669"/>
    <property type="project" value="InterPro"/>
</dbReference>
<evidence type="ECO:0000313" key="4">
    <source>
        <dbReference type="Proteomes" id="UP000005207"/>
    </source>
</evidence>
<keyword evidence="1" id="KW-0175">Coiled coil</keyword>
<name>I3J4W5_ORENI</name>
<dbReference type="FunCoup" id="I3J4W5">
    <property type="interactions" value="1443"/>
</dbReference>
<evidence type="ECO:0000256" key="1">
    <source>
        <dbReference type="SAM" id="Coils"/>
    </source>
</evidence>
<sequence length="537" mass="61655">MLRFSFRREKDKEFKHIAHGLIPAASIAPKPAVPRTPPPRSPNPSPERPRSALAAAILSSSLTGQTWAIPPARLMSLSESGQSESFTSEPNISTALYTRDRWSEDLVSRPRLSSPDQSEGELEDKEQEVVDEEDGEDHVYHTLDRRQNSSLTESVYALPLKAKVRNCRKSLYYVHEGFSVDWKVCRSNSRSKTDVNEAERKSSQAELQNLRQHAQELVDENDALKLTVHRLNVELSHYQARFRPLSKEEHSKVSGLLNTGSPPPWLVDMKYLSPLLLAYEDRMNEKDAILQTTEENMKKLHVQLEEVIKENEKLHDEITKTGAVNQKDCHQIQQQAVLVLQENQVLINQLEAQHAEAKATHSRHNTEVAKVSKKLMLLEVENQRLEGDLEESRREVQKNKKELQVLQARLKDAVTWDEHCSIAGKLRRQLEQHESRSKGETDKLLLRVSNLQEENRILALDKAQLTAKTRAMEAELELSRQANRKAERRMSMLKQQKEECVLKEEKTRHYLGAVISVAEHISQERDRLLHMVLLMLL</sequence>
<feature type="region of interest" description="Disordered" evidence="2">
    <location>
        <begin position="106"/>
        <end position="137"/>
    </location>
</feature>
<dbReference type="PANTHER" id="PTHR36170:SF1">
    <property type="entry name" value="CENTROSOMAL PROTEIN OF 89 KDA"/>
    <property type="match status" value="1"/>
</dbReference>
<proteinExistence type="predicted"/>
<dbReference type="OMA" id="ENQQMRE"/>
<protein>
    <submittedName>
        <fullName evidence="3">Centrosomal protein 89</fullName>
    </submittedName>
</protein>
<organism evidence="3 4">
    <name type="scientific">Oreochromis niloticus</name>
    <name type="common">Nile tilapia</name>
    <name type="synonym">Tilapia nilotica</name>
    <dbReference type="NCBI Taxonomy" id="8128"/>
    <lineage>
        <taxon>Eukaryota</taxon>
        <taxon>Metazoa</taxon>
        <taxon>Chordata</taxon>
        <taxon>Craniata</taxon>
        <taxon>Vertebrata</taxon>
        <taxon>Euteleostomi</taxon>
        <taxon>Actinopterygii</taxon>
        <taxon>Neopterygii</taxon>
        <taxon>Teleostei</taxon>
        <taxon>Neoteleostei</taxon>
        <taxon>Acanthomorphata</taxon>
        <taxon>Ovalentaria</taxon>
        <taxon>Cichlomorphae</taxon>
        <taxon>Cichliformes</taxon>
        <taxon>Cichlidae</taxon>
        <taxon>African cichlids</taxon>
        <taxon>Pseudocrenilabrinae</taxon>
        <taxon>Oreochromini</taxon>
        <taxon>Oreochromis</taxon>
    </lineage>
</organism>
<feature type="region of interest" description="Disordered" evidence="2">
    <location>
        <begin position="19"/>
        <end position="53"/>
    </location>
</feature>
<reference evidence="4" key="1">
    <citation type="submission" date="2012-01" db="EMBL/GenBank/DDBJ databases">
        <title>The Genome Sequence of Oreochromis niloticus (Nile Tilapia).</title>
        <authorList>
            <consortium name="Broad Institute Genome Assembly Team"/>
            <consortium name="Broad Institute Sequencing Platform"/>
            <person name="Di Palma F."/>
            <person name="Johnson J."/>
            <person name="Lander E.S."/>
            <person name="Lindblad-Toh K."/>
        </authorList>
    </citation>
    <scope>NUCLEOTIDE SEQUENCE [LARGE SCALE GENOMIC DNA]</scope>
</reference>
<feature type="coiled-coil region" evidence="1">
    <location>
        <begin position="448"/>
        <end position="503"/>
    </location>
</feature>
<evidence type="ECO:0000313" key="3">
    <source>
        <dbReference type="Ensembl" id="ENSONIP00000003905.2"/>
    </source>
</evidence>